<dbReference type="EMBL" id="GGEC01089349">
    <property type="protein sequence ID" value="MBX69833.1"/>
    <property type="molecule type" value="Transcribed_RNA"/>
</dbReference>
<evidence type="ECO:0000313" key="1">
    <source>
        <dbReference type="EMBL" id="MBX69833.1"/>
    </source>
</evidence>
<accession>A0A2P2QS72</accession>
<protein>
    <submittedName>
        <fullName evidence="1">Uncharacterized protein</fullName>
    </submittedName>
</protein>
<name>A0A2P2QS72_RHIMU</name>
<proteinExistence type="predicted"/>
<dbReference type="AlphaFoldDB" id="A0A2P2QS72"/>
<organism evidence="1">
    <name type="scientific">Rhizophora mucronata</name>
    <name type="common">Asiatic mangrove</name>
    <dbReference type="NCBI Taxonomy" id="61149"/>
    <lineage>
        <taxon>Eukaryota</taxon>
        <taxon>Viridiplantae</taxon>
        <taxon>Streptophyta</taxon>
        <taxon>Embryophyta</taxon>
        <taxon>Tracheophyta</taxon>
        <taxon>Spermatophyta</taxon>
        <taxon>Magnoliopsida</taxon>
        <taxon>eudicotyledons</taxon>
        <taxon>Gunneridae</taxon>
        <taxon>Pentapetalae</taxon>
        <taxon>rosids</taxon>
        <taxon>fabids</taxon>
        <taxon>Malpighiales</taxon>
        <taxon>Rhizophoraceae</taxon>
        <taxon>Rhizophora</taxon>
    </lineage>
</organism>
<reference evidence="1" key="1">
    <citation type="submission" date="2018-02" db="EMBL/GenBank/DDBJ databases">
        <title>Rhizophora mucronata_Transcriptome.</title>
        <authorList>
            <person name="Meera S.P."/>
            <person name="Sreeshan A."/>
            <person name="Augustine A."/>
        </authorList>
    </citation>
    <scope>NUCLEOTIDE SEQUENCE</scope>
    <source>
        <tissue evidence="1">Leaf</tissue>
    </source>
</reference>
<sequence>MGLVQRKRERRSRYMCELYDHSFKLEKK</sequence>